<dbReference type="PANTHER" id="PTHR34129:SF1">
    <property type="entry name" value="DUF952 DOMAIN-CONTAINING PROTEIN"/>
    <property type="match status" value="1"/>
</dbReference>
<accession>A0ABQ3X5I0</accession>
<dbReference type="EMBL" id="BOMG01000033">
    <property type="protein sequence ID" value="GID53768.1"/>
    <property type="molecule type" value="Genomic_DNA"/>
</dbReference>
<name>A0ABQ3X5I0_9ACTN</name>
<dbReference type="RefSeq" id="WP_203794819.1">
    <property type="nucleotide sequence ID" value="NZ_BAAAQE010000088.1"/>
</dbReference>
<organism evidence="1 2">
    <name type="scientific">Actinoplanes couchii</name>
    <dbReference type="NCBI Taxonomy" id="403638"/>
    <lineage>
        <taxon>Bacteria</taxon>
        <taxon>Bacillati</taxon>
        <taxon>Actinomycetota</taxon>
        <taxon>Actinomycetes</taxon>
        <taxon>Micromonosporales</taxon>
        <taxon>Micromonosporaceae</taxon>
        <taxon>Actinoplanes</taxon>
    </lineage>
</organism>
<sequence length="120" mass="13150">MIYHICPREAWAKAQASGSYEADSLGTEGFIHCSAGDWVHVPATLRFRGRTDLVLLTVDEELLTTKDEELLTTKVVWEDGAPPEPDGRQFPHVYGPIRTSAVVAVADYPPRPDGSFAPIA</sequence>
<dbReference type="Gene3D" id="3.20.170.20">
    <property type="entry name" value="Protein of unknown function DUF952"/>
    <property type="match status" value="1"/>
</dbReference>
<dbReference type="Proteomes" id="UP000612282">
    <property type="component" value="Unassembled WGS sequence"/>
</dbReference>
<dbReference type="SUPFAM" id="SSF56399">
    <property type="entry name" value="ADP-ribosylation"/>
    <property type="match status" value="1"/>
</dbReference>
<reference evidence="1 2" key="1">
    <citation type="submission" date="2021-01" db="EMBL/GenBank/DDBJ databases">
        <title>Whole genome shotgun sequence of Actinoplanes couchii NBRC 106145.</title>
        <authorList>
            <person name="Komaki H."/>
            <person name="Tamura T."/>
        </authorList>
    </citation>
    <scope>NUCLEOTIDE SEQUENCE [LARGE SCALE GENOMIC DNA]</scope>
    <source>
        <strain evidence="1 2">NBRC 106145</strain>
    </source>
</reference>
<evidence type="ECO:0000313" key="2">
    <source>
        <dbReference type="Proteomes" id="UP000612282"/>
    </source>
</evidence>
<proteinExistence type="predicted"/>
<gene>
    <name evidence="1" type="ORF">Aco03nite_021720</name>
</gene>
<evidence type="ECO:0000313" key="1">
    <source>
        <dbReference type="EMBL" id="GID53768.1"/>
    </source>
</evidence>
<dbReference type="InterPro" id="IPR009297">
    <property type="entry name" value="DUF952"/>
</dbReference>
<dbReference type="Pfam" id="PF06108">
    <property type="entry name" value="DUF952"/>
    <property type="match status" value="1"/>
</dbReference>
<protein>
    <submittedName>
        <fullName evidence="1">Glutathione S-transferase</fullName>
    </submittedName>
</protein>
<dbReference type="PANTHER" id="PTHR34129">
    <property type="entry name" value="BLR1139 PROTEIN"/>
    <property type="match status" value="1"/>
</dbReference>
<keyword evidence="2" id="KW-1185">Reference proteome</keyword>
<comment type="caution">
    <text evidence="1">The sequence shown here is derived from an EMBL/GenBank/DDBJ whole genome shotgun (WGS) entry which is preliminary data.</text>
</comment>